<feature type="transmembrane region" description="Helical" evidence="1">
    <location>
        <begin position="35"/>
        <end position="55"/>
    </location>
</feature>
<keyword evidence="1" id="KW-1133">Transmembrane helix</keyword>
<organism evidence="2 4">
    <name type="scientific">Glomus cerebriforme</name>
    <dbReference type="NCBI Taxonomy" id="658196"/>
    <lineage>
        <taxon>Eukaryota</taxon>
        <taxon>Fungi</taxon>
        <taxon>Fungi incertae sedis</taxon>
        <taxon>Mucoromycota</taxon>
        <taxon>Glomeromycotina</taxon>
        <taxon>Glomeromycetes</taxon>
        <taxon>Glomerales</taxon>
        <taxon>Glomeraceae</taxon>
        <taxon>Glomus</taxon>
    </lineage>
</organism>
<keyword evidence="1" id="KW-0472">Membrane</keyword>
<evidence type="ECO:0000313" key="2">
    <source>
        <dbReference type="EMBL" id="RIA94105.1"/>
    </source>
</evidence>
<feature type="transmembrane region" description="Helical" evidence="1">
    <location>
        <begin position="85"/>
        <end position="105"/>
    </location>
</feature>
<protein>
    <submittedName>
        <fullName evidence="2">Uncharacterized protein</fullName>
    </submittedName>
</protein>
<gene>
    <name evidence="3" type="ORF">C1645_279968</name>
    <name evidence="2" type="ORF">C1645_588856</name>
</gene>
<dbReference type="EMBL" id="QKYT01000030">
    <property type="protein sequence ID" value="RIA97381.1"/>
    <property type="molecule type" value="Genomic_DNA"/>
</dbReference>
<proteinExistence type="predicted"/>
<accession>A0A397TCD6</accession>
<sequence>MYWCRYEICLSYLPGNILLILFTLYFVDVDNIDNYISICCTIQCTILIIGLRFFVPGANLGKIPFNCNFNHDLPENIKIACKARLITCTLGFSSYALPFIFPLYIELQPLLKKIQNNLFVL</sequence>
<dbReference type="Proteomes" id="UP000265703">
    <property type="component" value="Unassembled WGS sequence"/>
</dbReference>
<keyword evidence="4" id="KW-1185">Reference proteome</keyword>
<comment type="caution">
    <text evidence="2">The sequence shown here is derived from an EMBL/GenBank/DDBJ whole genome shotgun (WGS) entry which is preliminary data.</text>
</comment>
<dbReference type="OrthoDB" id="2349998at2759"/>
<dbReference type="EMBL" id="QKYT01000090">
    <property type="protein sequence ID" value="RIA94105.1"/>
    <property type="molecule type" value="Genomic_DNA"/>
</dbReference>
<keyword evidence="1" id="KW-0812">Transmembrane</keyword>
<evidence type="ECO:0000313" key="3">
    <source>
        <dbReference type="EMBL" id="RIA97381.1"/>
    </source>
</evidence>
<dbReference type="AlphaFoldDB" id="A0A397TCD6"/>
<reference evidence="2 4" key="1">
    <citation type="submission" date="2018-06" db="EMBL/GenBank/DDBJ databases">
        <title>Comparative genomics reveals the genomic features of Rhizophagus irregularis, R. cerebriforme, R. diaphanum and Gigaspora rosea, and their symbiotic lifestyle signature.</title>
        <authorList>
            <person name="Morin E."/>
            <person name="San Clemente H."/>
            <person name="Chen E.C.H."/>
            <person name="De La Providencia I."/>
            <person name="Hainaut M."/>
            <person name="Kuo A."/>
            <person name="Kohler A."/>
            <person name="Murat C."/>
            <person name="Tang N."/>
            <person name="Roy S."/>
            <person name="Loubradou J."/>
            <person name="Henrissat B."/>
            <person name="Grigoriev I.V."/>
            <person name="Corradi N."/>
            <person name="Roux C."/>
            <person name="Martin F.M."/>
        </authorList>
    </citation>
    <scope>NUCLEOTIDE SEQUENCE [LARGE SCALE GENOMIC DNA]</scope>
    <source>
        <strain evidence="2 4">DAOM 227022</strain>
    </source>
</reference>
<evidence type="ECO:0000256" key="1">
    <source>
        <dbReference type="SAM" id="Phobius"/>
    </source>
</evidence>
<name>A0A397TCD6_9GLOM</name>
<feature type="transmembrane region" description="Helical" evidence="1">
    <location>
        <begin position="12"/>
        <end position="29"/>
    </location>
</feature>
<evidence type="ECO:0000313" key="4">
    <source>
        <dbReference type="Proteomes" id="UP000265703"/>
    </source>
</evidence>